<dbReference type="InterPro" id="IPR009056">
    <property type="entry name" value="Cyt_c-like_dom"/>
</dbReference>
<dbReference type="InterPro" id="IPR011041">
    <property type="entry name" value="Quinoprot_gluc/sorb_DH_b-prop"/>
</dbReference>
<evidence type="ECO:0000313" key="6">
    <source>
        <dbReference type="EMBL" id="AGA25490.1"/>
    </source>
</evidence>
<proteinExistence type="predicted"/>
<evidence type="ECO:0000256" key="1">
    <source>
        <dbReference type="ARBA" id="ARBA00022617"/>
    </source>
</evidence>
<dbReference type="Pfam" id="PF23500">
    <property type="entry name" value="DUF7133"/>
    <property type="match status" value="1"/>
</dbReference>
<dbReference type="SUPFAM" id="SSF48371">
    <property type="entry name" value="ARM repeat"/>
    <property type="match status" value="1"/>
</dbReference>
<dbReference type="GO" id="GO:0046872">
    <property type="term" value="F:metal ion binding"/>
    <property type="evidence" value="ECO:0007669"/>
    <property type="project" value="UniProtKB-KW"/>
</dbReference>
<dbReference type="HOGENOM" id="CLU_004500_0_0_0"/>
<dbReference type="SUPFAM" id="SSF46626">
    <property type="entry name" value="Cytochrome c"/>
    <property type="match status" value="1"/>
</dbReference>
<keyword evidence="1 4" id="KW-0349">Heme</keyword>
<dbReference type="NCBIfam" id="TIGR02603">
    <property type="entry name" value="CxxCH_TIGR02603"/>
    <property type="match status" value="1"/>
</dbReference>
<organism evidence="6 7">
    <name type="scientific">Singulisphaera acidiphila (strain ATCC BAA-1392 / DSM 18658 / VKM B-2454 / MOB10)</name>
    <dbReference type="NCBI Taxonomy" id="886293"/>
    <lineage>
        <taxon>Bacteria</taxon>
        <taxon>Pseudomonadati</taxon>
        <taxon>Planctomycetota</taxon>
        <taxon>Planctomycetia</taxon>
        <taxon>Isosphaerales</taxon>
        <taxon>Isosphaeraceae</taxon>
        <taxon>Singulisphaera</taxon>
    </lineage>
</organism>
<evidence type="ECO:0000259" key="5">
    <source>
        <dbReference type="PROSITE" id="PS51007"/>
    </source>
</evidence>
<dbReference type="InterPro" id="IPR055557">
    <property type="entry name" value="DUF7133"/>
</dbReference>
<dbReference type="Gene3D" id="2.120.10.30">
    <property type="entry name" value="TolB, C-terminal domain"/>
    <property type="match status" value="1"/>
</dbReference>
<keyword evidence="2 4" id="KW-0479">Metal-binding</keyword>
<dbReference type="Gene3D" id="1.25.10.10">
    <property type="entry name" value="Leucine-rich Repeat Variant"/>
    <property type="match status" value="2"/>
</dbReference>
<dbReference type="KEGG" id="saci:Sinac_1094"/>
<dbReference type="InterPro" id="IPR013427">
    <property type="entry name" value="Haem-bd_dom_put"/>
</dbReference>
<dbReference type="AlphaFoldDB" id="L0D9E8"/>
<evidence type="ECO:0000313" key="7">
    <source>
        <dbReference type="Proteomes" id="UP000010798"/>
    </source>
</evidence>
<dbReference type="eggNOG" id="COG2133">
    <property type="taxonomic scope" value="Bacteria"/>
</dbReference>
<evidence type="ECO:0000256" key="3">
    <source>
        <dbReference type="ARBA" id="ARBA00023004"/>
    </source>
</evidence>
<dbReference type="OrthoDB" id="232040at2"/>
<dbReference type="eggNOG" id="COG2010">
    <property type="taxonomic scope" value="Bacteria"/>
</dbReference>
<dbReference type="InterPro" id="IPR036909">
    <property type="entry name" value="Cyt_c-like_dom_sf"/>
</dbReference>
<dbReference type="PANTHER" id="PTHR33546">
    <property type="entry name" value="LARGE, MULTIFUNCTIONAL SECRETED PROTEIN-RELATED"/>
    <property type="match status" value="1"/>
</dbReference>
<feature type="domain" description="Cytochrome c" evidence="5">
    <location>
        <begin position="954"/>
        <end position="1096"/>
    </location>
</feature>
<dbReference type="PROSITE" id="PS51007">
    <property type="entry name" value="CYTC"/>
    <property type="match status" value="1"/>
</dbReference>
<dbReference type="InterPro" id="IPR016024">
    <property type="entry name" value="ARM-type_fold"/>
</dbReference>
<dbReference type="RefSeq" id="WP_015244666.1">
    <property type="nucleotide sequence ID" value="NC_019892.1"/>
</dbReference>
<dbReference type="SUPFAM" id="SSF50952">
    <property type="entry name" value="Soluble quinoprotein glucose dehydrogenase"/>
    <property type="match status" value="1"/>
</dbReference>
<sequence>MSHRNPPRTRLARWAGLGVWALMLSGPLVGFAQVSPVESARKLKPAEGLEATLWASEPLVNNPTNMDVDSRGRVWVTEGLNYRLHRARNTGLKKIDEADRIKILEDTDGDGKADKVTVFADHIYPVPMGLAVEEHYGKDGKYKGCKVYIGNSPDLLVLEDTDGDDKADKRYPLLTGFGGVDSDHGVHGMVLGLDGKLYFTHGDGCCSVQQDHTERPQNFDVVDKSGRHVSSDQLANTLRVNRDGTQFEVLADRQRNNYETSLNAFGNIFTSDNDDDGNRGSRVIWVMDGGQYGYRTPGSPRHWGEEVPGTVPKLVGTGNGSPCGIMVYEGKLFPKEYEGAVLEADAGTRQINFFPLSRHGASFRTEYKVFLGSDDPWFRPVDMTAAPDGSVFVADWYDAGVGGHAFKDQDTGRIYRVRPIGAKAKAAKPDFGTVHGLIEALKSPVVAAQDAARRGLIEYAKAGDPNAKPVDPNKPEGAKQLDPKQEAVTALVNLFSAGQPFERARALWVLHAIVGDKAAEDALKDRDPRIREQAVRILGRDDRDNGRVEYKDQAAKLPAPASAHLEALLPLAADPDAGVRRELILALRNLPTGQVGDALKTLARTWDGQDRWYLEALGLALGGRDQAFLESLFDGTLYGDLTSDDTRQVALPPYFPVDRNEAYLVAGTKDLPASALSKTLGLAWRIHQPAVLPLLARISPKLDSPELQQAADDVVMQINDPAGAEALASLAAESNDSIRKRQVLELLGRKLGGNWAAARANPKVLQVIQTALGDPLTRPSAMQAAAATGDGRFADEIKSQARNPKASDEVRVAAVEALGQLNPPRVGEFFDELIAETKGKNHSNSSAEAAVRTLPKLGDANRRLADLIVANDYPLGLRREALRTFARTSEGGRRVLALAREDKLPADLKTEATTVVNSHVDGKIRDEASKILPLPKTKSGRPLPPFGDLIRRDGRADRGRDVFFRGQEGNGLVSCGGCHRVQGRGDWVGPDLSTIGTKYGKDELLRSILNPSAAIGYNYKTAVVATKDGQVFTGLPVEDGPDRLVLKTAEAKRISIRPGDIDDRSSSDVSLMPEGLAETMGDQDLVDLLAFLTTLRQPVSIVGQYQVIGPLADTNSGSPAFDPNVKINLRETVTGPDGRKLSWRRLDANAEGRADLSTLAGDDPKQVVYLHAPVGSPVEQDAQLVLETKGDLKVWFNGKELELPKAQENQPRSVFVRIPKGASDLLIRTAGNPNAALVTTLVADRPVEFSAEESRPSTR</sequence>
<dbReference type="GO" id="GO:0020037">
    <property type="term" value="F:heme binding"/>
    <property type="evidence" value="ECO:0007669"/>
    <property type="project" value="InterPro"/>
</dbReference>
<name>L0D9E8_SINAD</name>
<dbReference type="GO" id="GO:0009055">
    <property type="term" value="F:electron transfer activity"/>
    <property type="evidence" value="ECO:0007669"/>
    <property type="project" value="InterPro"/>
</dbReference>
<dbReference type="EMBL" id="CP003364">
    <property type="protein sequence ID" value="AGA25490.1"/>
    <property type="molecule type" value="Genomic_DNA"/>
</dbReference>
<evidence type="ECO:0000256" key="2">
    <source>
        <dbReference type="ARBA" id="ARBA00022723"/>
    </source>
</evidence>
<protein>
    <submittedName>
        <fullName evidence="6">Putative membrane-bound dehydrogenase</fullName>
    </submittedName>
</protein>
<dbReference type="InterPro" id="IPR011042">
    <property type="entry name" value="6-blade_b-propeller_TolB-like"/>
</dbReference>
<dbReference type="Gene3D" id="1.10.760.10">
    <property type="entry name" value="Cytochrome c-like domain"/>
    <property type="match status" value="1"/>
</dbReference>
<dbReference type="InterPro" id="IPR013428">
    <property type="entry name" value="Membrane-bound_put_N"/>
</dbReference>
<keyword evidence="3 4" id="KW-0408">Iron</keyword>
<accession>L0D9E8</accession>
<gene>
    <name evidence="6" type="ordered locus">Sinac_1094</name>
</gene>
<dbReference type="eggNOG" id="COG1413">
    <property type="taxonomic scope" value="Bacteria"/>
</dbReference>
<dbReference type="NCBIfam" id="TIGR02604">
    <property type="entry name" value="Piru_Ver_Nterm"/>
    <property type="match status" value="1"/>
</dbReference>
<dbReference type="PANTHER" id="PTHR33546:SF1">
    <property type="entry name" value="LARGE, MULTIFUNCTIONAL SECRETED PROTEIN"/>
    <property type="match status" value="1"/>
</dbReference>
<dbReference type="Proteomes" id="UP000010798">
    <property type="component" value="Chromosome"/>
</dbReference>
<keyword evidence="7" id="KW-1185">Reference proteome</keyword>
<reference evidence="6 7" key="1">
    <citation type="submission" date="2012-02" db="EMBL/GenBank/DDBJ databases">
        <title>Complete sequence of chromosome of Singulisphaera acidiphila DSM 18658.</title>
        <authorList>
            <consortium name="US DOE Joint Genome Institute (JGI-PGF)"/>
            <person name="Lucas S."/>
            <person name="Copeland A."/>
            <person name="Lapidus A."/>
            <person name="Glavina del Rio T."/>
            <person name="Dalin E."/>
            <person name="Tice H."/>
            <person name="Bruce D."/>
            <person name="Goodwin L."/>
            <person name="Pitluck S."/>
            <person name="Peters L."/>
            <person name="Ovchinnikova G."/>
            <person name="Chertkov O."/>
            <person name="Kyrpides N."/>
            <person name="Mavromatis K."/>
            <person name="Ivanova N."/>
            <person name="Brettin T."/>
            <person name="Detter J.C."/>
            <person name="Han C."/>
            <person name="Larimer F."/>
            <person name="Land M."/>
            <person name="Hauser L."/>
            <person name="Markowitz V."/>
            <person name="Cheng J.-F."/>
            <person name="Hugenholtz P."/>
            <person name="Woyke T."/>
            <person name="Wu D."/>
            <person name="Tindall B."/>
            <person name="Pomrenke H."/>
            <person name="Brambilla E."/>
            <person name="Klenk H.-P."/>
            <person name="Eisen J.A."/>
        </authorList>
    </citation>
    <scope>NUCLEOTIDE SEQUENCE [LARGE SCALE GENOMIC DNA]</scope>
    <source>
        <strain evidence="7">ATCC BAA-1392 / DSM 18658 / VKM B-2454 / MOB10</strain>
    </source>
</reference>
<dbReference type="InterPro" id="IPR011989">
    <property type="entry name" value="ARM-like"/>
</dbReference>
<dbReference type="STRING" id="886293.Sinac_1094"/>
<evidence type="ECO:0000256" key="4">
    <source>
        <dbReference type="PROSITE-ProRule" id="PRU00433"/>
    </source>
</evidence>